<dbReference type="PANTHER" id="PTHR42994">
    <property type="entry name" value="PEPTIDASE T"/>
    <property type="match status" value="1"/>
</dbReference>
<gene>
    <name evidence="3" type="ORF">M9Y10_041861</name>
</gene>
<dbReference type="PANTHER" id="PTHR42994:SF1">
    <property type="entry name" value="PEPTIDASE T"/>
    <property type="match status" value="1"/>
</dbReference>
<evidence type="ECO:0000256" key="2">
    <source>
        <dbReference type="ARBA" id="ARBA00022833"/>
    </source>
</evidence>
<evidence type="ECO:0000313" key="4">
    <source>
        <dbReference type="Proteomes" id="UP001470230"/>
    </source>
</evidence>
<keyword evidence="2" id="KW-0862">Zinc</keyword>
<name>A0ABR2K6E9_9EUKA</name>
<evidence type="ECO:0008006" key="5">
    <source>
        <dbReference type="Google" id="ProtNLM"/>
    </source>
</evidence>
<protein>
    <recommendedName>
        <fullName evidence="5">Peptidase T</fullName>
    </recommendedName>
</protein>
<keyword evidence="4" id="KW-1185">Reference proteome</keyword>
<comment type="caution">
    <text evidence="3">The sequence shown here is derived from an EMBL/GenBank/DDBJ whole genome shotgun (WGS) entry which is preliminary data.</text>
</comment>
<reference evidence="3 4" key="1">
    <citation type="submission" date="2024-04" db="EMBL/GenBank/DDBJ databases">
        <title>Tritrichomonas musculus Genome.</title>
        <authorList>
            <person name="Alves-Ferreira E."/>
            <person name="Grigg M."/>
            <person name="Lorenzi H."/>
            <person name="Galac M."/>
        </authorList>
    </citation>
    <scope>NUCLEOTIDE SEQUENCE [LARGE SCALE GENOMIC DNA]</scope>
    <source>
        <strain evidence="3 4">EAF2021</strain>
    </source>
</reference>
<dbReference type="NCBIfam" id="TIGR01882">
    <property type="entry name" value="peptidase-T"/>
    <property type="match status" value="1"/>
</dbReference>
<dbReference type="EMBL" id="JAPFFF010000007">
    <property type="protein sequence ID" value="KAK8886398.1"/>
    <property type="molecule type" value="Genomic_DNA"/>
</dbReference>
<dbReference type="Gene3D" id="3.30.70.360">
    <property type="match status" value="1"/>
</dbReference>
<evidence type="ECO:0000256" key="1">
    <source>
        <dbReference type="ARBA" id="ARBA00001947"/>
    </source>
</evidence>
<dbReference type="InterPro" id="IPR002933">
    <property type="entry name" value="Peptidase_M20"/>
</dbReference>
<dbReference type="Pfam" id="PF01546">
    <property type="entry name" value="Peptidase_M20"/>
    <property type="match status" value="1"/>
</dbReference>
<dbReference type="InterPro" id="IPR010161">
    <property type="entry name" value="Peptidase_M20B"/>
</dbReference>
<comment type="cofactor">
    <cofactor evidence="1">
        <name>Zn(2+)</name>
        <dbReference type="ChEBI" id="CHEBI:29105"/>
    </cofactor>
</comment>
<proteinExistence type="predicted"/>
<organism evidence="3 4">
    <name type="scientific">Tritrichomonas musculus</name>
    <dbReference type="NCBI Taxonomy" id="1915356"/>
    <lineage>
        <taxon>Eukaryota</taxon>
        <taxon>Metamonada</taxon>
        <taxon>Parabasalia</taxon>
        <taxon>Tritrichomonadida</taxon>
        <taxon>Tritrichomonadidae</taxon>
        <taxon>Tritrichomonas</taxon>
    </lineage>
</organism>
<dbReference type="Gene3D" id="3.40.630.10">
    <property type="entry name" value="Zn peptidases"/>
    <property type="match status" value="1"/>
</dbReference>
<dbReference type="NCBIfam" id="NF003976">
    <property type="entry name" value="PRK05469.1"/>
    <property type="match status" value="1"/>
</dbReference>
<dbReference type="InterPro" id="IPR036264">
    <property type="entry name" value="Bact_exopeptidase_dim_dom"/>
</dbReference>
<dbReference type="NCBIfam" id="NF009920">
    <property type="entry name" value="PRK13381.1"/>
    <property type="match status" value="1"/>
</dbReference>
<dbReference type="SUPFAM" id="SSF55031">
    <property type="entry name" value="Bacterial exopeptidase dimerisation domain"/>
    <property type="match status" value="1"/>
</dbReference>
<evidence type="ECO:0000313" key="3">
    <source>
        <dbReference type="EMBL" id="KAK8886398.1"/>
    </source>
</evidence>
<dbReference type="Proteomes" id="UP001470230">
    <property type="component" value="Unassembled WGS sequence"/>
</dbReference>
<dbReference type="SUPFAM" id="SSF53187">
    <property type="entry name" value="Zn-dependent exopeptidases"/>
    <property type="match status" value="1"/>
</dbReference>
<sequence>MSESPSREEVLKARFAIEYIKNPLLERFLRYVKVHTTSDENAPEGKKPSTDIQLNLAKLLFKELQELGVPASNVSLDEHGCVLAKIPATPGYENCPSIIFNSHMDTSCACSGENVKPQIHENYDGKPLNIGNGIIIDQENSPSIKSAIGDTVITSDGSTLLGADDKCGVSEIMTLVDVLLNHQKDINHGPIEVMFNCDEEIGNGTLYFPKDKVDSKIGFTIDGDVEGSLEYENFNAYTYIANFIGRSCHTGSARGKFANAAVMASTFVSMLPRSESPEATDGRYGFYCPISIKGEHESAKVVLILRDFDMNGLKRRIATCDAIAKAVEAMFPGGKVETIAKLGYLNMYDKLKDHPEVIDNVKLAFNRVNVKTFVNPIRGGTDGSTMTSKYDIMTPNLYTGSDGFHSRYEWAALGQMISMVQVMIEIVKIYAEKK</sequence>
<accession>A0ABR2K6E9</accession>